<feature type="region of interest" description="Disordered" evidence="1">
    <location>
        <begin position="1251"/>
        <end position="1275"/>
    </location>
</feature>
<keyword evidence="3" id="KW-1185">Reference proteome</keyword>
<feature type="compositionally biased region" description="Low complexity" evidence="1">
    <location>
        <begin position="201"/>
        <end position="217"/>
    </location>
</feature>
<feature type="region of interest" description="Disordered" evidence="1">
    <location>
        <begin position="360"/>
        <end position="461"/>
    </location>
</feature>
<accession>A0A836HKY5</accession>
<name>A0A836HKY5_9TRYP</name>
<dbReference type="EMBL" id="JAFHLR010000021">
    <property type="protein sequence ID" value="KAG5479876.1"/>
    <property type="molecule type" value="Genomic_DNA"/>
</dbReference>
<dbReference type="PANTHER" id="PTHR48447:SF1">
    <property type="entry name" value="REVERSE TRANSCRIPTASE ZINC-BINDING DOMAIN-CONTAINING PROTEIN"/>
    <property type="match status" value="1"/>
</dbReference>
<evidence type="ECO:0000256" key="1">
    <source>
        <dbReference type="SAM" id="MobiDB-lite"/>
    </source>
</evidence>
<feature type="region of interest" description="Disordered" evidence="1">
    <location>
        <begin position="242"/>
        <end position="262"/>
    </location>
</feature>
<organism evidence="2 3">
    <name type="scientific">Leishmania orientalis</name>
    <dbReference type="NCBI Taxonomy" id="2249476"/>
    <lineage>
        <taxon>Eukaryota</taxon>
        <taxon>Discoba</taxon>
        <taxon>Euglenozoa</taxon>
        <taxon>Kinetoplastea</taxon>
        <taxon>Metakinetoplastina</taxon>
        <taxon>Trypanosomatida</taxon>
        <taxon>Trypanosomatidae</taxon>
        <taxon>Leishmaniinae</taxon>
        <taxon>Leishmania</taxon>
    </lineage>
</organism>
<dbReference type="PANTHER" id="PTHR48447">
    <property type="entry name" value="REVERSE TRANSCRIPTASE ZINC-BINDING DOMAIN-CONTAINING PROTEIN"/>
    <property type="match status" value="1"/>
</dbReference>
<proteinExistence type="predicted"/>
<reference evidence="3" key="2">
    <citation type="journal article" date="2021" name="Sci. Data">
        <title>Chromosome-scale genome sequencing, assembly and annotation of six genomes from subfamily Leishmaniinae.</title>
        <authorList>
            <person name="Almutairi H."/>
            <person name="Urbaniak M.D."/>
            <person name="Bates M.D."/>
            <person name="Jariyapan N."/>
            <person name="Kwakye-Nuako G."/>
            <person name="Thomaz Soccol V."/>
            <person name="Al-Salem W.S."/>
            <person name="Dillon R.J."/>
            <person name="Bates P.A."/>
            <person name="Gatherer D."/>
        </authorList>
    </citation>
    <scope>NUCLEOTIDE SEQUENCE [LARGE SCALE GENOMIC DNA]</scope>
</reference>
<feature type="compositionally biased region" description="Polar residues" evidence="1">
    <location>
        <begin position="1251"/>
        <end position="1268"/>
    </location>
</feature>
<feature type="compositionally biased region" description="Low complexity" evidence="1">
    <location>
        <begin position="438"/>
        <end position="453"/>
    </location>
</feature>
<evidence type="ECO:0000313" key="3">
    <source>
        <dbReference type="Proteomes" id="UP000674143"/>
    </source>
</evidence>
<comment type="caution">
    <text evidence="2">The sequence shown here is derived from an EMBL/GenBank/DDBJ whole genome shotgun (WGS) entry which is preliminary data.</text>
</comment>
<dbReference type="GeneID" id="92361748"/>
<dbReference type="KEGG" id="loi:92361748"/>
<gene>
    <name evidence="2" type="ORF">LSCM4_05884</name>
</gene>
<dbReference type="RefSeq" id="XP_067063587.1">
    <property type="nucleotide sequence ID" value="XM_067207814.1"/>
</dbReference>
<evidence type="ECO:0000313" key="2">
    <source>
        <dbReference type="EMBL" id="KAG5479876.1"/>
    </source>
</evidence>
<reference evidence="3" key="1">
    <citation type="journal article" date="2021" name="Microbiol. Resour. Announc.">
        <title>LGAAP: Leishmaniinae Genome Assembly and Annotation Pipeline.</title>
        <authorList>
            <person name="Almutairi H."/>
            <person name="Urbaniak M.D."/>
            <person name="Bates M.D."/>
            <person name="Jariyapan N."/>
            <person name="Kwakye-Nuako G."/>
            <person name="Thomaz-Soccol V."/>
            <person name="Al-Salem W.S."/>
            <person name="Dillon R.J."/>
            <person name="Bates P.A."/>
            <person name="Gatherer D."/>
        </authorList>
    </citation>
    <scope>NUCLEOTIDE SEQUENCE [LARGE SCALE GENOMIC DNA]</scope>
</reference>
<dbReference type="Proteomes" id="UP000674143">
    <property type="component" value="Unassembled WGS sequence"/>
</dbReference>
<sequence>MGDPATSSAAAAAVRGDGCGRHHRHDVAVPRLTDTARQTCFYFTVFFSNNPPIFHSNRIPPERLGIKTVSATSAASLDAVGDGSAGGASSPSPSSACPSCQQQYWKTVFGEPGADRAARGGMGYPSASGFCPAEAEAEEDGDGAATVVGDYRSATATVEEVPQQTLQNVAFPTAFGSCGGTCALPIRACGRRTRSTSAVMSPTASLPAAAASPEASPSKPPPPPLPCATATKIGKGPRIDTSMKETGSRCAQQRTTEVLTTSETTRNNVTRSFSSTVGTPFLSDTATSIKETPTNETVAAGAAAEAETGASTIPDDFMPTLLTAKCEDRGTEVMLVAHDGVSAATTVATAPRQGLDQVCTQRPQQPVATAAAAGKPPPLPQRLVTPAAPTPAPRNVTYSAAPAPGASLTPPASAELGSSTAINGAPRRPAVSTPTGLSSSVHESASAVVAASAPPQEGPPWNMRVEEVRSAKGELRYYRIILTVSFAALVTTHTGLMHSMQTRNAAVALVVLCPPCGRHFRFLLHHMDVLRSVLNRTTEFAIRTVQRFFCLLYSPAPKPKGSQQQMLRGMAALLETHPEAFETYHAVKAELKNALCLRFPLPLLVPATSAWAVPVLMRSSLFGARTRAGSKQASSKSGGEQHGVSATAMSCPSTGGASALVGKRCGATVAPSGLACSAPLLLADILHEAASFVREYSEGFASAFICGLLSLTEDGIGSAGLRSRRRANNSASVTAGVATAVPGIKSPTSPNVNGVSPLPFCAQHGSSPTTTRDGSPSFAGGGGVGAGGWGCAPEWLSRYAAYWSSLADQRDPLHSSADGVINFGKPVPISLETCGGAGSGSVDHLDVDDAAPKTRVSASTISSSTPTVNPTTIDVSYAAASPSSPMISHFFRGRKRAAAGAAADSAANTVATLSSVENSDAVAARSRSQESALTSPAALRAVAASAAALPAPTAAPPTPPKAVGSSTLLSASKEEEYLIHRGRLGRVVIFTRDGVLARRLLVIAAFLWGGGGGGAAIGGGEAARCGAPGKVSYSGQQRVARTTAEDVVLRNAEAQQMYETAVAAAVSSAAYANVPVQWVAEEFSEAHLSNLCSRFSPENALLVVVPRQLQCRRLYLRKYVTGTTVLVEEHSGKGAKVCTAPFPFRCFISKQVVVQPDPTVTTLLREACSLHESSHGAVSFADVFQRMVGWLYWQSAAAVLNREAHAQAAASSRVASAAMANDTPLMRLVSTDGVWPSSDYSVLSASASSGTRENISGSHMATPVTSSPDMRHTHSSIMSGSWQMCHRDSSWEHEAVEEALLPGSMGGAGGWAPTTNSLANVTGGAALTTATTALRTATAPATSMLLVSHGLVQPPSAFTSASPTAANPMKASSLSSLRLFHWLRSSPTPASAAPAHTHPILSPATLGHMYSIDGVVGGQLSRLLDDDNDEEGFLT</sequence>
<feature type="region of interest" description="Disordered" evidence="1">
    <location>
        <begin position="198"/>
        <end position="225"/>
    </location>
</feature>
<protein>
    <submittedName>
        <fullName evidence="2">Uncharacterized protein</fullName>
    </submittedName>
</protein>